<organism evidence="1 2">
    <name type="scientific">Calidithermus terrae</name>
    <dbReference type="NCBI Taxonomy" id="1408545"/>
    <lineage>
        <taxon>Bacteria</taxon>
        <taxon>Thermotogati</taxon>
        <taxon>Deinococcota</taxon>
        <taxon>Deinococci</taxon>
        <taxon>Thermales</taxon>
        <taxon>Thermaceae</taxon>
        <taxon>Calidithermus</taxon>
    </lineage>
</organism>
<name>A0A399EUK5_9DEIN</name>
<gene>
    <name evidence="1" type="ORF">Mterra_01009</name>
</gene>
<dbReference type="AlphaFoldDB" id="A0A399EUK5"/>
<comment type="caution">
    <text evidence="1">The sequence shown here is derived from an EMBL/GenBank/DDBJ whole genome shotgun (WGS) entry which is preliminary data.</text>
</comment>
<dbReference type="Proteomes" id="UP000265715">
    <property type="component" value="Unassembled WGS sequence"/>
</dbReference>
<sequence>MLEQPLRPDTSGSVTVTGGGRWFVRATYDREEWVLRMVQRWEGDRWVTTGRDLSRLGDFPVVWGRPLYYFDAEIDPARLAEGQTERVLIGSFVPCVLELPEGWRFSLPRQEGVVTILERQDRPYPQSPGVWRQVEVRFRTSLELVYNLDLPADTPPGQYLVRVELNNAVMPDRRLEVALPVNVVP</sequence>
<proteinExistence type="predicted"/>
<dbReference type="RefSeq" id="WP_147372554.1">
    <property type="nucleotide sequence ID" value="NZ_QXDL01000027.1"/>
</dbReference>
<evidence type="ECO:0000313" key="1">
    <source>
        <dbReference type="EMBL" id="RIH88304.1"/>
    </source>
</evidence>
<dbReference type="EMBL" id="QXDL01000027">
    <property type="protein sequence ID" value="RIH88304.1"/>
    <property type="molecule type" value="Genomic_DNA"/>
</dbReference>
<keyword evidence="2" id="KW-1185">Reference proteome</keyword>
<protein>
    <submittedName>
        <fullName evidence="1">Uncharacterized protein</fullName>
    </submittedName>
</protein>
<dbReference type="OrthoDB" id="25982at2"/>
<reference evidence="1 2" key="1">
    <citation type="submission" date="2018-08" db="EMBL/GenBank/DDBJ databases">
        <title>Meiothermus terrae DSM 26712 genome sequencing project.</title>
        <authorList>
            <person name="Da Costa M.S."/>
            <person name="Albuquerque L."/>
            <person name="Raposo P."/>
            <person name="Froufe H.J.C."/>
            <person name="Barroso C.S."/>
            <person name="Egas C."/>
        </authorList>
    </citation>
    <scope>NUCLEOTIDE SEQUENCE [LARGE SCALE GENOMIC DNA]</scope>
    <source>
        <strain evidence="1 2">DSM 26712</strain>
    </source>
</reference>
<evidence type="ECO:0000313" key="2">
    <source>
        <dbReference type="Proteomes" id="UP000265715"/>
    </source>
</evidence>
<accession>A0A399EUK5</accession>